<dbReference type="RefSeq" id="WP_323452653.1">
    <property type="nucleotide sequence ID" value="NZ_JAYFUI010000061.1"/>
</dbReference>
<feature type="transmembrane region" description="Helical" evidence="1">
    <location>
        <begin position="103"/>
        <end position="120"/>
    </location>
</feature>
<evidence type="ECO:0008006" key="4">
    <source>
        <dbReference type="Google" id="ProtNLM"/>
    </source>
</evidence>
<evidence type="ECO:0000313" key="3">
    <source>
        <dbReference type="Proteomes" id="UP001302573"/>
    </source>
</evidence>
<name>A0ABU5VCH6_9PSED</name>
<keyword evidence="1" id="KW-0472">Membrane</keyword>
<comment type="caution">
    <text evidence="2">The sequence shown here is derived from an EMBL/GenBank/DDBJ whole genome shotgun (WGS) entry which is preliminary data.</text>
</comment>
<evidence type="ECO:0000313" key="2">
    <source>
        <dbReference type="EMBL" id="MEA5670697.1"/>
    </source>
</evidence>
<protein>
    <recommendedName>
        <fullName evidence="4">Transmembrane protein</fullName>
    </recommendedName>
</protein>
<keyword evidence="1" id="KW-0812">Transmembrane</keyword>
<keyword evidence="1" id="KW-1133">Transmembrane helix</keyword>
<feature type="transmembrane region" description="Helical" evidence="1">
    <location>
        <begin position="48"/>
        <end position="66"/>
    </location>
</feature>
<gene>
    <name evidence="2" type="ORF">VA602_05030</name>
</gene>
<organism evidence="2 3">
    <name type="scientific">Pseudomonas machongensis</name>
    <dbReference type="NCBI Taxonomy" id="3110229"/>
    <lineage>
        <taxon>Bacteria</taxon>
        <taxon>Pseudomonadati</taxon>
        <taxon>Pseudomonadota</taxon>
        <taxon>Gammaproteobacteria</taxon>
        <taxon>Pseudomonadales</taxon>
        <taxon>Pseudomonadaceae</taxon>
        <taxon>Pseudomonas</taxon>
    </lineage>
</organism>
<sequence>MVFLTFPWRKFFKRFFPINALGALLTMLTVPIACGVFTDIYFPKHPHYLEYIVAMLGLCGVVQGSAQYSVIRGRTGATWWIVGMLAICLIASGRGYFEPGMKLISLTGMLFATSALACYNSRRYRQMCKRLQVIRRMREEWIAYEKLRR</sequence>
<dbReference type="EMBL" id="JAYFUI010000061">
    <property type="protein sequence ID" value="MEA5670697.1"/>
    <property type="molecule type" value="Genomic_DNA"/>
</dbReference>
<feature type="transmembrane region" description="Helical" evidence="1">
    <location>
        <begin position="21"/>
        <end position="42"/>
    </location>
</feature>
<evidence type="ECO:0000256" key="1">
    <source>
        <dbReference type="SAM" id="Phobius"/>
    </source>
</evidence>
<proteinExistence type="predicted"/>
<keyword evidence="3" id="KW-1185">Reference proteome</keyword>
<accession>A0ABU5VCH6</accession>
<dbReference type="Proteomes" id="UP001302573">
    <property type="component" value="Unassembled WGS sequence"/>
</dbReference>
<feature type="transmembrane region" description="Helical" evidence="1">
    <location>
        <begin position="78"/>
        <end position="97"/>
    </location>
</feature>
<reference evidence="2 3" key="1">
    <citation type="submission" date="2023-12" db="EMBL/GenBank/DDBJ databases">
        <title>Pseudomonas machongensis sp. nov., isolated from wilted pepper plants (Capsicum annuum).</title>
        <authorList>
            <person name="Qiu M."/>
            <person name="Li Y."/>
            <person name="Liu Q."/>
            <person name="Zhang X."/>
            <person name="Huang Y."/>
            <person name="Guo R."/>
            <person name="Hu M."/>
            <person name="Zhou J."/>
            <person name="Zhou X."/>
        </authorList>
    </citation>
    <scope>NUCLEOTIDE SEQUENCE [LARGE SCALE GENOMIC DNA]</scope>
    <source>
        <strain evidence="2 3">MH2</strain>
    </source>
</reference>